<dbReference type="EMBL" id="CACRXK020017652">
    <property type="protein sequence ID" value="CAB4031465.1"/>
    <property type="molecule type" value="Genomic_DNA"/>
</dbReference>
<evidence type="ECO:0000313" key="4">
    <source>
        <dbReference type="Proteomes" id="UP001152795"/>
    </source>
</evidence>
<dbReference type="AlphaFoldDB" id="A0A7D9JJZ1"/>
<dbReference type="InterPro" id="IPR040843">
    <property type="entry name" value="RAMA"/>
</dbReference>
<sequence>MSKFFSYLGNACNLGDLQNVKSQLADIQKLLIESNHKNQAKRKMILSDAENTQQLSEEKKLAIVNLAKKQRILLEAFKKYKNLVKKLKAMKDLNTTSQRSGELSVSSIEMPTQTTQNQSTTTSKSGVSISSSKSGQPPNNSIQCSSQNSQNLSISTSQGKKSTPSSRQHPDRSVLSQNSRNLSTTSKANESSTIPRVVITNAANPGLTKAIQQGSVKFIILQNQSNNSSQVASQPSQPNSLSRVSTVSESRQSTVTQNAPQSVLTTQHTRTTKATFLAGLNNTLTSKQPTVTQSGRANMMMKQSLPQTHTTVSTAASQSSKAPATYVNVSSMIQRNQQSSMLRPTTMNQTLIPSNRPSNQASPAKTFSQTVATCTGPHIPASSQTQPLTIGLCASQSQTIGVPTTSFLRSRVNQTTIRPSITANPELSLETLVKKGILAPGKNVLTTSSEGKLYSASLSDKGTIISAGGEGFTSPRSWLKAISGSKRKVRNELAWKMVSYKNKPLLDQACTLTPESTKVTETSVNLNLEAHQAQGPIQSKISRSDTRRELINTTQALKALLSNCRVIGINKEEVLSSEQGQKNVWDNVDMELLNDDISKALNF</sequence>
<feature type="region of interest" description="Disordered" evidence="1">
    <location>
        <begin position="228"/>
        <end position="264"/>
    </location>
</feature>
<dbReference type="OrthoDB" id="5980061at2759"/>
<evidence type="ECO:0000259" key="2">
    <source>
        <dbReference type="Pfam" id="PF18755"/>
    </source>
</evidence>
<name>A0A7D9JJZ1_PARCT</name>
<feature type="compositionally biased region" description="Low complexity" evidence="1">
    <location>
        <begin position="112"/>
        <end position="158"/>
    </location>
</feature>
<feature type="compositionally biased region" description="Polar residues" evidence="1">
    <location>
        <begin position="174"/>
        <end position="191"/>
    </location>
</feature>
<evidence type="ECO:0000313" key="3">
    <source>
        <dbReference type="EMBL" id="CAB4031465.1"/>
    </source>
</evidence>
<feature type="compositionally biased region" description="Polar residues" evidence="1">
    <location>
        <begin position="95"/>
        <end position="111"/>
    </location>
</feature>
<dbReference type="Pfam" id="PF18755">
    <property type="entry name" value="RAMA"/>
    <property type="match status" value="1"/>
</dbReference>
<feature type="domain" description="RAMA" evidence="2">
    <location>
        <begin position="420"/>
        <end position="508"/>
    </location>
</feature>
<feature type="compositionally biased region" description="Polar residues" evidence="1">
    <location>
        <begin position="241"/>
        <end position="264"/>
    </location>
</feature>
<evidence type="ECO:0000256" key="1">
    <source>
        <dbReference type="SAM" id="MobiDB-lite"/>
    </source>
</evidence>
<reference evidence="3" key="1">
    <citation type="submission" date="2020-04" db="EMBL/GenBank/DDBJ databases">
        <authorList>
            <person name="Alioto T."/>
            <person name="Alioto T."/>
            <person name="Gomez Garrido J."/>
        </authorList>
    </citation>
    <scope>NUCLEOTIDE SEQUENCE</scope>
    <source>
        <strain evidence="3">A484AB</strain>
    </source>
</reference>
<feature type="region of interest" description="Disordered" evidence="1">
    <location>
        <begin position="95"/>
        <end position="191"/>
    </location>
</feature>
<keyword evidence="4" id="KW-1185">Reference proteome</keyword>
<organism evidence="3 4">
    <name type="scientific">Paramuricea clavata</name>
    <name type="common">Red gorgonian</name>
    <name type="synonym">Violescent sea-whip</name>
    <dbReference type="NCBI Taxonomy" id="317549"/>
    <lineage>
        <taxon>Eukaryota</taxon>
        <taxon>Metazoa</taxon>
        <taxon>Cnidaria</taxon>
        <taxon>Anthozoa</taxon>
        <taxon>Octocorallia</taxon>
        <taxon>Malacalcyonacea</taxon>
        <taxon>Plexauridae</taxon>
        <taxon>Paramuricea</taxon>
    </lineage>
</organism>
<dbReference type="Proteomes" id="UP001152795">
    <property type="component" value="Unassembled WGS sequence"/>
</dbReference>
<feature type="compositionally biased region" description="Low complexity" evidence="1">
    <location>
        <begin position="228"/>
        <end position="240"/>
    </location>
</feature>
<proteinExistence type="predicted"/>
<comment type="caution">
    <text evidence="3">The sequence shown here is derived from an EMBL/GenBank/DDBJ whole genome shotgun (WGS) entry which is preliminary data.</text>
</comment>
<accession>A0A7D9JJZ1</accession>
<gene>
    <name evidence="3" type="ORF">PACLA_8A012221</name>
</gene>
<protein>
    <recommendedName>
        <fullName evidence="2">RAMA domain-containing protein</fullName>
    </recommendedName>
</protein>